<keyword evidence="2" id="KW-0808">Transferase</keyword>
<dbReference type="Gene3D" id="3.40.980.20">
    <property type="entry name" value="Four-carbon acid sugar kinase, nucleotide binding domain"/>
    <property type="match status" value="1"/>
</dbReference>
<keyword evidence="4" id="KW-0418">Kinase</keyword>
<evidence type="ECO:0000313" key="9">
    <source>
        <dbReference type="EMBL" id="RKL68103.1"/>
    </source>
</evidence>
<evidence type="ECO:0000256" key="3">
    <source>
        <dbReference type="ARBA" id="ARBA00022741"/>
    </source>
</evidence>
<evidence type="ECO:0000259" key="8">
    <source>
        <dbReference type="Pfam" id="PF17042"/>
    </source>
</evidence>
<dbReference type="EMBL" id="PDOE01000002">
    <property type="protein sequence ID" value="RKL68103.1"/>
    <property type="molecule type" value="Genomic_DNA"/>
</dbReference>
<dbReference type="OrthoDB" id="9778478at2"/>
<evidence type="ECO:0000256" key="6">
    <source>
        <dbReference type="ARBA" id="ARBA00023277"/>
    </source>
</evidence>
<keyword evidence="6" id="KW-0119">Carbohydrate metabolism</keyword>
<dbReference type="InterPro" id="IPR042213">
    <property type="entry name" value="NBD_C_sf"/>
</dbReference>
<keyword evidence="5" id="KW-0067">ATP-binding</keyword>
<evidence type="ECO:0000259" key="7">
    <source>
        <dbReference type="Pfam" id="PF07005"/>
    </source>
</evidence>
<organism evidence="9 10">
    <name type="scientific">Salipaludibacillus neizhouensis</name>
    <dbReference type="NCBI Taxonomy" id="885475"/>
    <lineage>
        <taxon>Bacteria</taxon>
        <taxon>Bacillati</taxon>
        <taxon>Bacillota</taxon>
        <taxon>Bacilli</taxon>
        <taxon>Bacillales</taxon>
        <taxon>Bacillaceae</taxon>
    </lineage>
</organism>
<comment type="similarity">
    <text evidence="1">Belongs to the four-carbon acid sugar kinase family.</text>
</comment>
<dbReference type="InterPro" id="IPR037051">
    <property type="entry name" value="4-carb_acid_sugar_kinase_N_sf"/>
</dbReference>
<comment type="caution">
    <text evidence="9">The sequence shown here is derived from an EMBL/GenBank/DDBJ whole genome shotgun (WGS) entry which is preliminary data.</text>
</comment>
<dbReference type="Pfam" id="PF07005">
    <property type="entry name" value="SBD_N"/>
    <property type="match status" value="1"/>
</dbReference>
<evidence type="ECO:0000256" key="1">
    <source>
        <dbReference type="ARBA" id="ARBA00005715"/>
    </source>
</evidence>
<feature type="domain" description="Four-carbon acid sugar kinase N-terminal" evidence="7">
    <location>
        <begin position="3"/>
        <end position="226"/>
    </location>
</feature>
<name>A0A3A9KEP1_9BACI</name>
<dbReference type="InterPro" id="IPR031475">
    <property type="entry name" value="NBD_C"/>
</dbReference>
<evidence type="ECO:0000256" key="4">
    <source>
        <dbReference type="ARBA" id="ARBA00022777"/>
    </source>
</evidence>
<dbReference type="SUPFAM" id="SSF142764">
    <property type="entry name" value="YgbK-like"/>
    <property type="match status" value="1"/>
</dbReference>
<proteinExistence type="inferred from homology"/>
<reference evidence="9 10" key="1">
    <citation type="submission" date="2017-10" db="EMBL/GenBank/DDBJ databases">
        <title>Bacillus sp. nov., a halophilic bacterium isolated from a Keqin Lake.</title>
        <authorList>
            <person name="Wang H."/>
        </authorList>
    </citation>
    <scope>NUCLEOTIDE SEQUENCE [LARGE SCALE GENOMIC DNA]</scope>
    <source>
        <strain evidence="9 10">KCTC 13187</strain>
    </source>
</reference>
<dbReference type="Pfam" id="PF17042">
    <property type="entry name" value="NBD_C"/>
    <property type="match status" value="1"/>
</dbReference>
<dbReference type="Gene3D" id="3.40.50.10840">
    <property type="entry name" value="Putative sugar-binding, N-terminal domain"/>
    <property type="match status" value="1"/>
</dbReference>
<dbReference type="Proteomes" id="UP000281498">
    <property type="component" value="Unassembled WGS sequence"/>
</dbReference>
<evidence type="ECO:0008006" key="11">
    <source>
        <dbReference type="Google" id="ProtNLM"/>
    </source>
</evidence>
<dbReference type="InterPro" id="IPR010737">
    <property type="entry name" value="4-carb_acid_sugar_kinase_N"/>
</dbReference>
<keyword evidence="3" id="KW-0547">Nucleotide-binding</keyword>
<feature type="domain" description="Four-carbon acid sugar kinase nucleotide binding" evidence="8">
    <location>
        <begin position="248"/>
        <end position="417"/>
    </location>
</feature>
<gene>
    <name evidence="9" type="ORF">CR203_06300</name>
</gene>
<protein>
    <recommendedName>
        <fullName evidence="11">Serine kinase</fullName>
    </recommendedName>
</protein>
<dbReference type="GO" id="GO:0016301">
    <property type="term" value="F:kinase activity"/>
    <property type="evidence" value="ECO:0007669"/>
    <property type="project" value="UniProtKB-KW"/>
</dbReference>
<evidence type="ECO:0000313" key="10">
    <source>
        <dbReference type="Proteomes" id="UP000281498"/>
    </source>
</evidence>
<accession>A0A3A9KEP1</accession>
<evidence type="ECO:0000256" key="2">
    <source>
        <dbReference type="ARBA" id="ARBA00022679"/>
    </source>
</evidence>
<dbReference type="AlphaFoldDB" id="A0A3A9KEP1"/>
<keyword evidence="10" id="KW-1185">Reference proteome</keyword>
<dbReference type="GO" id="GO:0005524">
    <property type="term" value="F:ATP binding"/>
    <property type="evidence" value="ECO:0007669"/>
    <property type="project" value="UniProtKB-KW"/>
</dbReference>
<sequence length="435" mass="48186">MKIAIIADDLTGANDTGVQFAKKGWKTSVLMQENQKIEEDIEVFVIDTDSRASSPNEAYKNVRNAINVVEKNSVDILYKKIDSTMRGNIGVELDAIYDHYPADFILIAPGYPKNNRFVKEGTLIIGDVPLHESEFSNDLKTPIGLSYIPDIIKKSSVKDVGIISESDLVNNESDIFSKLSNYHDKNIPYLVCDSMEEYHLEKLVDFIGETEYNVVWCGSAGLANYLSENKETLNNEEISINEYLDPILMVIGSLHDITREQLNYLLNDSTITGIKLNSHLVVGSEEELNSETQRVISEITTAFENKKNVALFSSGSKAEIEQSITNGKKYKMDAVQVSDRISKVLGEITNKVFKETEINKLFLTGGDTAKKVCTCLDITEFILLNEVETGVPIGVLRGEGPILTITKAGGFGSLEALHNSYKLFGGGKKCAQLLE</sequence>
<evidence type="ECO:0000256" key="5">
    <source>
        <dbReference type="ARBA" id="ARBA00022840"/>
    </source>
</evidence>
<dbReference type="RefSeq" id="WP_110938442.1">
    <property type="nucleotide sequence ID" value="NZ_KZ614147.1"/>
</dbReference>